<keyword evidence="3" id="KW-0520">NAD</keyword>
<comment type="similarity">
    <text evidence="1">Belongs to the NAD(P)-dependent epimerase/dehydratase family.</text>
</comment>
<evidence type="ECO:0000256" key="1">
    <source>
        <dbReference type="ARBA" id="ARBA00007637"/>
    </source>
</evidence>
<sequence>MKLAITGCNGSVGTRVVLAALAQGHTVLGLDSVPCSEPLAGLLLHHSKVATVEDSPSRFTFKRVDLTDFDAALAALEGYEGIVQLAAVRTPADYKVMAHNTNVVISWNILRAAAELGINRVAQASSVNVIPLVWTDRHDFEYFPLDEEHPCRPDEPYGLSKVICELQADTIVRRYPSMRVASLRLSWSLPSREEALRDDPERRKNDLWGYVQEDSAAEAFLLAITGENGKWSGHEPFFIVAPDTSANEESVELWQTYWRHVPLKEGKDLSGRKAFFDCSKAERLLGWVHRNPGE</sequence>
<dbReference type="AlphaFoldDB" id="A0AAD7U093"/>
<accession>A0AAD7U093</accession>
<dbReference type="Proteomes" id="UP001215151">
    <property type="component" value="Unassembled WGS sequence"/>
</dbReference>
<dbReference type="PANTHER" id="PTHR43103:SF5">
    <property type="entry name" value="4-EPIMERASE, PUTATIVE (AFU_ORTHOLOGUE AFUA_7G00360)-RELATED"/>
    <property type="match status" value="1"/>
</dbReference>
<gene>
    <name evidence="5" type="ORF">ONZ51_g2128</name>
</gene>
<feature type="domain" description="NAD-dependent epimerase/dehydratase" evidence="4">
    <location>
        <begin position="5"/>
        <end position="186"/>
    </location>
</feature>
<dbReference type="Pfam" id="PF01370">
    <property type="entry name" value="Epimerase"/>
    <property type="match status" value="1"/>
</dbReference>
<name>A0AAD7U093_9APHY</name>
<keyword evidence="6" id="KW-1185">Reference proteome</keyword>
<keyword evidence="2" id="KW-0560">Oxidoreductase</keyword>
<evidence type="ECO:0000256" key="3">
    <source>
        <dbReference type="ARBA" id="ARBA00023027"/>
    </source>
</evidence>
<dbReference type="EMBL" id="JAPEVG010000032">
    <property type="protein sequence ID" value="KAJ8494761.1"/>
    <property type="molecule type" value="Genomic_DNA"/>
</dbReference>
<reference evidence="5" key="1">
    <citation type="submission" date="2022-11" db="EMBL/GenBank/DDBJ databases">
        <title>Genome Sequence of Cubamyces cubensis.</title>
        <authorList>
            <person name="Buettner E."/>
        </authorList>
    </citation>
    <scope>NUCLEOTIDE SEQUENCE</scope>
    <source>
        <strain evidence="5">MPL-01</strain>
    </source>
</reference>
<evidence type="ECO:0000256" key="2">
    <source>
        <dbReference type="ARBA" id="ARBA00023002"/>
    </source>
</evidence>
<protein>
    <recommendedName>
        <fullName evidence="4">NAD-dependent epimerase/dehydratase domain-containing protein</fullName>
    </recommendedName>
</protein>
<organism evidence="5 6">
    <name type="scientific">Trametes cubensis</name>
    <dbReference type="NCBI Taxonomy" id="1111947"/>
    <lineage>
        <taxon>Eukaryota</taxon>
        <taxon>Fungi</taxon>
        <taxon>Dikarya</taxon>
        <taxon>Basidiomycota</taxon>
        <taxon>Agaricomycotina</taxon>
        <taxon>Agaricomycetes</taxon>
        <taxon>Polyporales</taxon>
        <taxon>Polyporaceae</taxon>
        <taxon>Trametes</taxon>
    </lineage>
</organism>
<dbReference type="InterPro" id="IPR001509">
    <property type="entry name" value="Epimerase_deHydtase"/>
</dbReference>
<comment type="caution">
    <text evidence="5">The sequence shown here is derived from an EMBL/GenBank/DDBJ whole genome shotgun (WGS) entry which is preliminary data.</text>
</comment>
<dbReference type="GO" id="GO:0016491">
    <property type="term" value="F:oxidoreductase activity"/>
    <property type="evidence" value="ECO:0007669"/>
    <property type="project" value="UniProtKB-KW"/>
</dbReference>
<dbReference type="InterPro" id="IPR036291">
    <property type="entry name" value="NAD(P)-bd_dom_sf"/>
</dbReference>
<dbReference type="PANTHER" id="PTHR43103">
    <property type="entry name" value="NUCLEOSIDE-DIPHOSPHATE-SUGAR EPIMERASE"/>
    <property type="match status" value="1"/>
</dbReference>
<evidence type="ECO:0000259" key="4">
    <source>
        <dbReference type="Pfam" id="PF01370"/>
    </source>
</evidence>
<evidence type="ECO:0000313" key="5">
    <source>
        <dbReference type="EMBL" id="KAJ8494761.1"/>
    </source>
</evidence>
<evidence type="ECO:0000313" key="6">
    <source>
        <dbReference type="Proteomes" id="UP001215151"/>
    </source>
</evidence>
<dbReference type="SUPFAM" id="SSF51735">
    <property type="entry name" value="NAD(P)-binding Rossmann-fold domains"/>
    <property type="match status" value="1"/>
</dbReference>
<proteinExistence type="inferred from homology"/>
<dbReference type="Gene3D" id="3.40.50.720">
    <property type="entry name" value="NAD(P)-binding Rossmann-like Domain"/>
    <property type="match status" value="1"/>
</dbReference>